<evidence type="ECO:0000313" key="2">
    <source>
        <dbReference type="EMBL" id="SZX72841.1"/>
    </source>
</evidence>
<protein>
    <submittedName>
        <fullName evidence="2">Uncharacterized protein</fullName>
    </submittedName>
</protein>
<dbReference type="AlphaFoldDB" id="A0A383W5W7"/>
<organism evidence="2 3">
    <name type="scientific">Tetradesmus obliquus</name>
    <name type="common">Green alga</name>
    <name type="synonym">Acutodesmus obliquus</name>
    <dbReference type="NCBI Taxonomy" id="3088"/>
    <lineage>
        <taxon>Eukaryota</taxon>
        <taxon>Viridiplantae</taxon>
        <taxon>Chlorophyta</taxon>
        <taxon>core chlorophytes</taxon>
        <taxon>Chlorophyceae</taxon>
        <taxon>CS clade</taxon>
        <taxon>Sphaeropleales</taxon>
        <taxon>Scenedesmaceae</taxon>
        <taxon>Tetradesmus</taxon>
    </lineage>
</organism>
<gene>
    <name evidence="2" type="ORF">BQ4739_LOCUS12981</name>
</gene>
<feature type="region of interest" description="Disordered" evidence="1">
    <location>
        <begin position="1"/>
        <end position="23"/>
    </location>
</feature>
<name>A0A383W5W7_TETOB</name>
<sequence length="116" mass="12188">MAELCGSSSGATSSSGSSSSMRSRGWDQWQQQCLCTTAFLSTQQDVALDWCHRAHSCACSSANGQAACVLSGVAFSAVAVAVAGAVAPQWLPMSIQQQSQFQQKAQQLEQAAEQLQ</sequence>
<evidence type="ECO:0000256" key="1">
    <source>
        <dbReference type="SAM" id="MobiDB-lite"/>
    </source>
</evidence>
<evidence type="ECO:0000313" key="3">
    <source>
        <dbReference type="Proteomes" id="UP000256970"/>
    </source>
</evidence>
<dbReference type="EMBL" id="FNXT01001168">
    <property type="protein sequence ID" value="SZX72841.1"/>
    <property type="molecule type" value="Genomic_DNA"/>
</dbReference>
<proteinExistence type="predicted"/>
<keyword evidence="3" id="KW-1185">Reference proteome</keyword>
<reference evidence="2 3" key="1">
    <citation type="submission" date="2016-10" db="EMBL/GenBank/DDBJ databases">
        <authorList>
            <person name="Cai Z."/>
        </authorList>
    </citation>
    <scope>NUCLEOTIDE SEQUENCE [LARGE SCALE GENOMIC DNA]</scope>
</reference>
<dbReference type="Proteomes" id="UP000256970">
    <property type="component" value="Unassembled WGS sequence"/>
</dbReference>
<accession>A0A383W5W7</accession>